<gene>
    <name evidence="2" type="ORF">LBU54_08330</name>
</gene>
<reference evidence="3" key="1">
    <citation type="submission" date="2023-07" db="EMBL/GenBank/DDBJ databases">
        <authorList>
            <person name="Yue Y."/>
        </authorList>
    </citation>
    <scope>NUCLEOTIDE SEQUENCE [LARGE SCALE GENOMIC DNA]</scope>
    <source>
        <strain evidence="3">D23</strain>
    </source>
</reference>
<keyword evidence="1" id="KW-0472">Membrane</keyword>
<evidence type="ECO:0000313" key="3">
    <source>
        <dbReference type="Proteomes" id="UP001198901"/>
    </source>
</evidence>
<protein>
    <submittedName>
        <fullName evidence="2">Uncharacterized protein</fullName>
    </submittedName>
</protein>
<evidence type="ECO:0000313" key="2">
    <source>
        <dbReference type="EMBL" id="MCA0132589.1"/>
    </source>
</evidence>
<feature type="transmembrane region" description="Helical" evidence="1">
    <location>
        <begin position="12"/>
        <end position="39"/>
    </location>
</feature>
<dbReference type="Proteomes" id="UP001198901">
    <property type="component" value="Unassembled WGS sequence"/>
</dbReference>
<dbReference type="RefSeq" id="WP_224528235.1">
    <property type="nucleotide sequence ID" value="NZ_JAIUJR010000004.1"/>
</dbReference>
<organism evidence="2 3">
    <name type="scientific">Winogradskyella alexanderae</name>
    <dbReference type="NCBI Taxonomy" id="2877123"/>
    <lineage>
        <taxon>Bacteria</taxon>
        <taxon>Pseudomonadati</taxon>
        <taxon>Bacteroidota</taxon>
        <taxon>Flavobacteriia</taxon>
        <taxon>Flavobacteriales</taxon>
        <taxon>Flavobacteriaceae</taxon>
        <taxon>Winogradskyella</taxon>
    </lineage>
</organism>
<comment type="caution">
    <text evidence="2">The sequence shown here is derived from an EMBL/GenBank/DDBJ whole genome shotgun (WGS) entry which is preliminary data.</text>
</comment>
<proteinExistence type="predicted"/>
<keyword evidence="1" id="KW-1133">Transmembrane helix</keyword>
<accession>A0ABS7XRD6</accession>
<sequence>MKYNYKVTLMAILALITIYGIITGKYLFLVLMFPIGFLFKKKEDDKE</sequence>
<evidence type="ECO:0000256" key="1">
    <source>
        <dbReference type="SAM" id="Phobius"/>
    </source>
</evidence>
<dbReference type="EMBL" id="JAIUJR010000004">
    <property type="protein sequence ID" value="MCA0132589.1"/>
    <property type="molecule type" value="Genomic_DNA"/>
</dbReference>
<name>A0ABS7XRD6_9FLAO</name>
<keyword evidence="1" id="KW-0812">Transmembrane</keyword>
<keyword evidence="3" id="KW-1185">Reference proteome</keyword>